<feature type="compositionally biased region" description="Basic residues" evidence="1">
    <location>
        <begin position="36"/>
        <end position="48"/>
    </location>
</feature>
<proteinExistence type="predicted"/>
<protein>
    <submittedName>
        <fullName evidence="3">Uncharacterized protein</fullName>
    </submittedName>
</protein>
<feature type="region of interest" description="Disordered" evidence="1">
    <location>
        <begin position="222"/>
        <end position="250"/>
    </location>
</feature>
<reference evidence="2" key="2">
    <citation type="submission" date="2020-08" db="EMBL/GenBank/DDBJ databases">
        <authorList>
            <person name="Shumante A."/>
            <person name="Zimin A.V."/>
            <person name="Puiu D."/>
            <person name="Salzberg S.L."/>
        </authorList>
    </citation>
    <scope>NUCLEOTIDE SEQUENCE</scope>
    <source>
        <strain evidence="2">WC2-LM</strain>
        <tissue evidence="2">Liver</tissue>
    </source>
</reference>
<accession>A0A5E4CRG6</accession>
<dbReference type="EMBL" id="WJEC01006443">
    <property type="protein sequence ID" value="KAF7473288.1"/>
    <property type="molecule type" value="Genomic_DNA"/>
</dbReference>
<gene>
    <name evidence="2" type="ORF">GHT09_015949</name>
    <name evidence="3" type="ORF">MONAX_5E029247</name>
</gene>
<name>A0A5E4CRG6_MARMO</name>
<evidence type="ECO:0000313" key="2">
    <source>
        <dbReference type="EMBL" id="KAF7473288.1"/>
    </source>
</evidence>
<feature type="compositionally biased region" description="Basic and acidic residues" evidence="1">
    <location>
        <begin position="49"/>
        <end position="60"/>
    </location>
</feature>
<dbReference type="AlphaFoldDB" id="A0A5E4CRG6"/>
<feature type="compositionally biased region" description="Low complexity" evidence="1">
    <location>
        <begin position="1"/>
        <end position="20"/>
    </location>
</feature>
<feature type="region of interest" description="Disordered" evidence="1">
    <location>
        <begin position="1"/>
        <end position="71"/>
    </location>
</feature>
<sequence length="250" mass="26857">MRSARPSSSCGCSCACSRHSVPGPSSPRTRSPATVRPRRRLARSPRSRRPAETAGRRPSERPGSGAGRCLWPRVPSAAGAVPSVKTPSLLRLLVTSARQAQGPRDGAADVFQIVRIRISLRWGHQARSLRRLWLRPRAPACAFHTSSVQTIRGAASLVPAGRWLSGPFAHCSPPTVLNHSPQPDTRWPRWQAEAAWSMPALPAGSGYSLPVISGGLCTGAAGGGPLARRHPPTNVSQTRNLPRDRPSRQQ</sequence>
<evidence type="ECO:0000256" key="1">
    <source>
        <dbReference type="SAM" id="MobiDB-lite"/>
    </source>
</evidence>
<evidence type="ECO:0000313" key="3">
    <source>
        <dbReference type="EMBL" id="VTJ84387.1"/>
    </source>
</evidence>
<dbReference type="Proteomes" id="UP000662637">
    <property type="component" value="Unassembled WGS sequence"/>
</dbReference>
<organism evidence="3">
    <name type="scientific">Marmota monax</name>
    <name type="common">Woodchuck</name>
    <dbReference type="NCBI Taxonomy" id="9995"/>
    <lineage>
        <taxon>Eukaryota</taxon>
        <taxon>Metazoa</taxon>
        <taxon>Chordata</taxon>
        <taxon>Craniata</taxon>
        <taxon>Vertebrata</taxon>
        <taxon>Euteleostomi</taxon>
        <taxon>Mammalia</taxon>
        <taxon>Eutheria</taxon>
        <taxon>Euarchontoglires</taxon>
        <taxon>Glires</taxon>
        <taxon>Rodentia</taxon>
        <taxon>Sciuromorpha</taxon>
        <taxon>Sciuridae</taxon>
        <taxon>Xerinae</taxon>
        <taxon>Marmotini</taxon>
        <taxon>Marmota</taxon>
    </lineage>
</organism>
<feature type="compositionally biased region" description="Basic and acidic residues" evidence="1">
    <location>
        <begin position="241"/>
        <end position="250"/>
    </location>
</feature>
<dbReference type="EMBL" id="CABDUW010001871">
    <property type="protein sequence ID" value="VTJ84387.1"/>
    <property type="molecule type" value="Genomic_DNA"/>
</dbReference>
<reference evidence="3" key="1">
    <citation type="submission" date="2019-04" db="EMBL/GenBank/DDBJ databases">
        <authorList>
            <person name="Alioto T."/>
            <person name="Alioto T."/>
        </authorList>
    </citation>
    <scope>NUCLEOTIDE SEQUENCE [LARGE SCALE GENOMIC DNA]</scope>
</reference>